<evidence type="ECO:0000256" key="1">
    <source>
        <dbReference type="SAM" id="MobiDB-lite"/>
    </source>
</evidence>
<dbReference type="Proteomes" id="UP000887577">
    <property type="component" value="Unplaced"/>
</dbReference>
<name>A0A914ZAC2_9BILA</name>
<dbReference type="Gene3D" id="3.30.710.10">
    <property type="entry name" value="Potassium Channel Kv1.1, Chain A"/>
    <property type="match status" value="1"/>
</dbReference>
<dbReference type="PROSITE" id="PS50097">
    <property type="entry name" value="BTB"/>
    <property type="match status" value="1"/>
</dbReference>
<organism evidence="3 4">
    <name type="scientific">Panagrolaimus superbus</name>
    <dbReference type="NCBI Taxonomy" id="310955"/>
    <lineage>
        <taxon>Eukaryota</taxon>
        <taxon>Metazoa</taxon>
        <taxon>Ecdysozoa</taxon>
        <taxon>Nematoda</taxon>
        <taxon>Chromadorea</taxon>
        <taxon>Rhabditida</taxon>
        <taxon>Tylenchina</taxon>
        <taxon>Panagrolaimomorpha</taxon>
        <taxon>Panagrolaimoidea</taxon>
        <taxon>Panagrolaimidae</taxon>
        <taxon>Panagrolaimus</taxon>
    </lineage>
</organism>
<dbReference type="SUPFAM" id="SSF54695">
    <property type="entry name" value="POZ domain"/>
    <property type="match status" value="1"/>
</dbReference>
<dbReference type="AlphaFoldDB" id="A0A914ZAC2"/>
<accession>A0A914ZAC2</accession>
<dbReference type="InterPro" id="IPR000210">
    <property type="entry name" value="BTB/POZ_dom"/>
</dbReference>
<sequence length="166" mass="19101">MSVSENVENVAEKFDNEDQSHHPETESESESSNDEEEEESSDDLDSGEEESEYEFAKVASKEVLQLFEMLSNDRFTDVNLVISDTVEIKSHRCVLGHFSKIFANIFENSNETPVRIYVKDFKMETLKAALEFLYGNSNAIKGKEKDVLKFANKYEILQLKVSFFYP</sequence>
<dbReference type="Pfam" id="PF00651">
    <property type="entry name" value="BTB"/>
    <property type="match status" value="1"/>
</dbReference>
<protein>
    <submittedName>
        <fullName evidence="4">BTB domain-containing protein</fullName>
    </submittedName>
</protein>
<dbReference type="PANTHER" id="PTHR24413">
    <property type="entry name" value="SPECKLE-TYPE POZ PROTEIN"/>
    <property type="match status" value="1"/>
</dbReference>
<evidence type="ECO:0000259" key="2">
    <source>
        <dbReference type="PROSITE" id="PS50097"/>
    </source>
</evidence>
<feature type="region of interest" description="Disordered" evidence="1">
    <location>
        <begin position="1"/>
        <end position="52"/>
    </location>
</feature>
<feature type="compositionally biased region" description="Basic and acidic residues" evidence="1">
    <location>
        <begin position="10"/>
        <end position="25"/>
    </location>
</feature>
<evidence type="ECO:0000313" key="4">
    <source>
        <dbReference type="WBParaSite" id="PSU_v2.g8733.t1"/>
    </source>
</evidence>
<dbReference type="SMART" id="SM00225">
    <property type="entry name" value="BTB"/>
    <property type="match status" value="1"/>
</dbReference>
<feature type="compositionally biased region" description="Acidic residues" evidence="1">
    <location>
        <begin position="26"/>
        <end position="52"/>
    </location>
</feature>
<evidence type="ECO:0000313" key="3">
    <source>
        <dbReference type="Proteomes" id="UP000887577"/>
    </source>
</evidence>
<feature type="domain" description="BTB" evidence="2">
    <location>
        <begin position="76"/>
        <end position="142"/>
    </location>
</feature>
<keyword evidence="3" id="KW-1185">Reference proteome</keyword>
<dbReference type="WBParaSite" id="PSU_v2.g8733.t1">
    <property type="protein sequence ID" value="PSU_v2.g8733.t1"/>
    <property type="gene ID" value="PSU_v2.g8733"/>
</dbReference>
<dbReference type="InterPro" id="IPR011333">
    <property type="entry name" value="SKP1/BTB/POZ_sf"/>
</dbReference>
<reference evidence="4" key="1">
    <citation type="submission" date="2022-11" db="UniProtKB">
        <authorList>
            <consortium name="WormBaseParasite"/>
        </authorList>
    </citation>
    <scope>IDENTIFICATION</scope>
</reference>
<proteinExistence type="predicted"/>